<dbReference type="Pfam" id="PF22692">
    <property type="entry name" value="LlgE_F_G_D1"/>
    <property type="match status" value="1"/>
</dbReference>
<organism evidence="10 11">
    <name type="scientific">Ventosimonas gracilis</name>
    <dbReference type="NCBI Taxonomy" id="1680762"/>
    <lineage>
        <taxon>Bacteria</taxon>
        <taxon>Pseudomonadati</taxon>
        <taxon>Pseudomonadota</taxon>
        <taxon>Gammaproteobacteria</taxon>
        <taxon>Pseudomonadales</taxon>
        <taxon>Ventosimonadaceae</taxon>
        <taxon>Ventosimonas</taxon>
    </lineage>
</organism>
<evidence type="ECO:0000259" key="8">
    <source>
        <dbReference type="Pfam" id="PF06429"/>
    </source>
</evidence>
<evidence type="ECO:0000256" key="1">
    <source>
        <dbReference type="ARBA" id="ARBA00004117"/>
    </source>
</evidence>
<comment type="caution">
    <text evidence="10">The sequence shown here is derived from an EMBL/GenBank/DDBJ whole genome shotgun (WGS) entry which is preliminary data.</text>
</comment>
<dbReference type="InterPro" id="IPR010930">
    <property type="entry name" value="Flg_bb/hook_C_dom"/>
</dbReference>
<keyword evidence="3 6" id="KW-0975">Bacterial flagellum</keyword>
<keyword evidence="11" id="KW-1185">Reference proteome</keyword>
<dbReference type="NCBIfam" id="TIGR02490">
    <property type="entry name" value="flgF"/>
    <property type="match status" value="1"/>
</dbReference>
<sequence length="243" mass="25765">MDKLLYVAMSGASQNSLALRAHANNLANVATSGFRRDFEQARAMPVYGDGFPARAYAMTERPATDFASSTLQETGNPMDVAIRGDGWLAVQAKDGSEAYVRCASLVIDAQGVLRTQTGLAVLGNGGPIAVPPQQSLEIAADGTISIRPTGSEALAQIDRLKLVNADSRSLQKGLDGLIRHKEAQELPADGQVQVTAGFLESSNVNAVAEMTEILALSRQFELSVKMMKSAEDDDAALAQIMRG</sequence>
<comment type="subunit">
    <text evidence="4 6">The basal body constitutes a major portion of the flagellar organelle and consists of five rings (E,L,P,S, and M) mounted on a central rod. The rod consists of about 26 subunits of FlgG in the distal portion, and FlgB, FlgC and FlgF are thought to build up the proximal portion of the rod with about 6 subunits each.</text>
</comment>
<dbReference type="PANTHER" id="PTHR30435">
    <property type="entry name" value="FLAGELLAR PROTEIN"/>
    <property type="match status" value="1"/>
</dbReference>
<dbReference type="SUPFAM" id="SSF117143">
    <property type="entry name" value="Flagellar hook protein flgE"/>
    <property type="match status" value="1"/>
</dbReference>
<evidence type="ECO:0000256" key="6">
    <source>
        <dbReference type="RuleBase" id="RU362116"/>
    </source>
</evidence>
<dbReference type="InterPro" id="IPR053967">
    <property type="entry name" value="LlgE_F_G-like_D1"/>
</dbReference>
<dbReference type="NCBIfam" id="TIGR03506">
    <property type="entry name" value="FlgEFG_subfam"/>
    <property type="match status" value="1"/>
</dbReference>
<dbReference type="Proteomes" id="UP000072660">
    <property type="component" value="Unassembled WGS sequence"/>
</dbReference>
<gene>
    <name evidence="10" type="primary">flgF</name>
    <name evidence="10" type="ORF">AXE65_05015</name>
</gene>
<evidence type="ECO:0000259" key="7">
    <source>
        <dbReference type="Pfam" id="PF00460"/>
    </source>
</evidence>
<reference evidence="10 11" key="1">
    <citation type="submission" date="2016-02" db="EMBL/GenBank/DDBJ databases">
        <authorList>
            <person name="Wen L."/>
            <person name="He K."/>
            <person name="Yang H."/>
        </authorList>
    </citation>
    <scope>NUCLEOTIDE SEQUENCE [LARGE SCALE GENOMIC DNA]</scope>
    <source>
        <strain evidence="10 11">CV58</strain>
    </source>
</reference>
<dbReference type="PANTHER" id="PTHR30435:SF18">
    <property type="entry name" value="FLAGELLAR BASAL-BODY ROD PROTEIN FLGF"/>
    <property type="match status" value="1"/>
</dbReference>
<feature type="domain" description="Flagellar basal-body/hook protein C-terminal" evidence="8">
    <location>
        <begin position="196"/>
        <end position="240"/>
    </location>
</feature>
<feature type="domain" description="Flagellar hook protein FlgE/F/G-like D1" evidence="9">
    <location>
        <begin position="81"/>
        <end position="145"/>
    </location>
</feature>
<dbReference type="Pfam" id="PF06429">
    <property type="entry name" value="Flg_bbr_C"/>
    <property type="match status" value="1"/>
</dbReference>
<dbReference type="NCBIfam" id="NF009280">
    <property type="entry name" value="PRK12640.1"/>
    <property type="match status" value="1"/>
</dbReference>
<keyword evidence="10" id="KW-0282">Flagellum</keyword>
<dbReference type="GO" id="GO:0030694">
    <property type="term" value="C:bacterial-type flagellum basal body, rod"/>
    <property type="evidence" value="ECO:0007669"/>
    <property type="project" value="UniProtKB-UniRule"/>
</dbReference>
<proteinExistence type="inferred from homology"/>
<dbReference type="Pfam" id="PF00460">
    <property type="entry name" value="Flg_bb_rod"/>
    <property type="match status" value="1"/>
</dbReference>
<dbReference type="AlphaFoldDB" id="A0A139SPA7"/>
<evidence type="ECO:0000313" key="11">
    <source>
        <dbReference type="Proteomes" id="UP000072660"/>
    </source>
</evidence>
<keyword evidence="10" id="KW-0969">Cilium</keyword>
<feature type="domain" description="Flagellar basal body rod protein N-terminal" evidence="7">
    <location>
        <begin position="5"/>
        <end position="35"/>
    </location>
</feature>
<dbReference type="InterPro" id="IPR037925">
    <property type="entry name" value="FlgE/F/G-like"/>
</dbReference>
<keyword evidence="10" id="KW-0966">Cell projection</keyword>
<comment type="similarity">
    <text evidence="2 6">Belongs to the flagella basal body rod proteins family.</text>
</comment>
<evidence type="ECO:0000256" key="5">
    <source>
        <dbReference type="ARBA" id="ARBA00040228"/>
    </source>
</evidence>
<accession>A0A139SPA7</accession>
<dbReference type="InterPro" id="IPR012836">
    <property type="entry name" value="FlgF"/>
</dbReference>
<dbReference type="OrthoDB" id="9804559at2"/>
<dbReference type="GO" id="GO:0071978">
    <property type="term" value="P:bacterial-type flagellum-dependent swarming motility"/>
    <property type="evidence" value="ECO:0007669"/>
    <property type="project" value="TreeGrafter"/>
</dbReference>
<evidence type="ECO:0000256" key="3">
    <source>
        <dbReference type="ARBA" id="ARBA00023143"/>
    </source>
</evidence>
<dbReference type="RefSeq" id="WP_068391689.1">
    <property type="nucleotide sequence ID" value="NZ_LSZO01000183.1"/>
</dbReference>
<evidence type="ECO:0000256" key="2">
    <source>
        <dbReference type="ARBA" id="ARBA00009677"/>
    </source>
</evidence>
<comment type="subcellular location">
    <subcellularLocation>
        <location evidence="1 6">Bacterial flagellum basal body</location>
    </subcellularLocation>
</comment>
<dbReference type="InterPro" id="IPR020013">
    <property type="entry name" value="Flagellar_FlgE/F/G"/>
</dbReference>
<evidence type="ECO:0000259" key="9">
    <source>
        <dbReference type="Pfam" id="PF22692"/>
    </source>
</evidence>
<evidence type="ECO:0000256" key="4">
    <source>
        <dbReference type="ARBA" id="ARBA00038560"/>
    </source>
</evidence>
<dbReference type="EMBL" id="LSZO01000183">
    <property type="protein sequence ID" value="KXU36386.1"/>
    <property type="molecule type" value="Genomic_DNA"/>
</dbReference>
<name>A0A139SPA7_9GAMM</name>
<evidence type="ECO:0000313" key="10">
    <source>
        <dbReference type="EMBL" id="KXU36386.1"/>
    </source>
</evidence>
<protein>
    <recommendedName>
        <fullName evidence="5 6">Flagellar basal-body rod protein FlgF</fullName>
    </recommendedName>
</protein>
<dbReference type="InterPro" id="IPR001444">
    <property type="entry name" value="Flag_bb_rod_N"/>
</dbReference>